<comment type="pathway">
    <text evidence="4">Amino-acid biosynthesis; L-arginine biosynthesis; N(2)-acetyl-L-ornithine from L-glutamate: step 4/4.</text>
</comment>
<evidence type="ECO:0000313" key="6">
    <source>
        <dbReference type="Proteomes" id="UP000177583"/>
    </source>
</evidence>
<dbReference type="HAMAP" id="MF_01107">
    <property type="entry name" value="ArgD_aminotrans_3"/>
    <property type="match status" value="1"/>
</dbReference>
<evidence type="ECO:0000256" key="3">
    <source>
        <dbReference type="ARBA" id="ARBA00022898"/>
    </source>
</evidence>
<dbReference type="InterPro" id="IPR015424">
    <property type="entry name" value="PyrdxlP-dep_Trfase"/>
</dbReference>
<sequence length="405" mass="43764">MEKTKALLERYKKVMVPNYAPMEFLPVSGQGTWMTDVEGRRVLDMAGGIAVLGLGHCPGEVVAALKEQSEKLWHVSNYFANLPQIELAELLCQLTGFEKVFFANSGSEANEAALKLARRYAFDKLGPEKNQILSFHKSFHGRTLFTVTAGGQESYRKGFGPLPPQMVYGHYNDCKDLEKLVGDQTCAIIMEPIMAEGGVYPATAEFAQTARALCDKFGALLIFDEVQSGVGRTGSLYCYQQLGVEPDVLTSAKALGSGFPVSAMMTRDRFAQTLQPGTHGCTFGGNPLACATAKATLELISKPELLANVRDRGAQLVAGLHKLNDRYQLFGQVRGLGLLVGAELNATYQGKAKAFVNKALAQGLLLLVAGPDVLRFAPSLAISQAEVALGLELLEKGIIETLKEL</sequence>
<dbReference type="Pfam" id="PF00202">
    <property type="entry name" value="Aminotran_3"/>
    <property type="match status" value="1"/>
</dbReference>
<dbReference type="PIRSF" id="PIRSF000521">
    <property type="entry name" value="Transaminase_4ab_Lys_Orn"/>
    <property type="match status" value="1"/>
</dbReference>
<dbReference type="InterPro" id="IPR004636">
    <property type="entry name" value="AcOrn/SuccOrn_fam"/>
</dbReference>
<gene>
    <name evidence="4" type="primary">argD</name>
    <name evidence="5" type="ORF">A2557_00230</name>
</gene>
<dbReference type="NCBIfam" id="NF003468">
    <property type="entry name" value="PRK05093.1"/>
    <property type="match status" value="1"/>
</dbReference>
<keyword evidence="3 4" id="KW-0663">Pyridoxal phosphate</keyword>
<keyword evidence="4" id="KW-0028">Amino-acid biosynthesis</keyword>
<dbReference type="InterPro" id="IPR050103">
    <property type="entry name" value="Class-III_PLP-dep_AT"/>
</dbReference>
<dbReference type="Proteomes" id="UP000177583">
    <property type="component" value="Unassembled WGS sequence"/>
</dbReference>
<dbReference type="Gene3D" id="3.90.1150.10">
    <property type="entry name" value="Aspartate Aminotransferase, domain 1"/>
    <property type="match status" value="1"/>
</dbReference>
<evidence type="ECO:0000256" key="2">
    <source>
        <dbReference type="ARBA" id="ARBA00022679"/>
    </source>
</evidence>
<keyword evidence="1 4" id="KW-0032">Aminotransferase</keyword>
<dbReference type="AlphaFoldDB" id="A0A1F6GSC2"/>
<feature type="binding site" evidence="4">
    <location>
        <begin position="224"/>
        <end position="227"/>
    </location>
    <ligand>
        <name>pyridoxal 5'-phosphate</name>
        <dbReference type="ChEBI" id="CHEBI:597326"/>
    </ligand>
</feature>
<feature type="binding site" evidence="4">
    <location>
        <position position="139"/>
    </location>
    <ligand>
        <name>pyridoxal 5'-phosphate</name>
        <dbReference type="ChEBI" id="CHEBI:597326"/>
    </ligand>
</feature>
<dbReference type="GO" id="GO:0003992">
    <property type="term" value="F:N2-acetyl-L-ornithine:2-oxoglutarate 5-aminotransferase activity"/>
    <property type="evidence" value="ECO:0007669"/>
    <property type="project" value="UniProtKB-UniRule"/>
</dbReference>
<proteinExistence type="inferred from homology"/>
<accession>A0A1F6GSC2</accession>
<feature type="binding site" evidence="4">
    <location>
        <position position="142"/>
    </location>
    <ligand>
        <name>N(2)-acetyl-L-ornithine</name>
        <dbReference type="ChEBI" id="CHEBI:57805"/>
    </ligand>
</feature>
<comment type="catalytic activity">
    <reaction evidence="4">
        <text>N(2)-acetyl-L-ornithine + 2-oxoglutarate = N-acetyl-L-glutamate 5-semialdehyde + L-glutamate</text>
        <dbReference type="Rhea" id="RHEA:18049"/>
        <dbReference type="ChEBI" id="CHEBI:16810"/>
        <dbReference type="ChEBI" id="CHEBI:29123"/>
        <dbReference type="ChEBI" id="CHEBI:29985"/>
        <dbReference type="ChEBI" id="CHEBI:57805"/>
        <dbReference type="EC" id="2.6.1.11"/>
    </reaction>
</comment>
<dbReference type="InterPro" id="IPR049704">
    <property type="entry name" value="Aminotrans_3_PPA_site"/>
</dbReference>
<protein>
    <recommendedName>
        <fullName evidence="4">Acetylornithine aminotransferase</fullName>
        <shortName evidence="4">ACOAT</shortName>
        <ecNumber evidence="4">2.6.1.11</ecNumber>
    </recommendedName>
</protein>
<dbReference type="EC" id="2.6.1.11" evidence="4"/>
<keyword evidence="2 4" id="KW-0808">Transferase</keyword>
<dbReference type="SUPFAM" id="SSF53383">
    <property type="entry name" value="PLP-dependent transferases"/>
    <property type="match status" value="1"/>
</dbReference>
<dbReference type="CDD" id="cd00610">
    <property type="entry name" value="OAT_like"/>
    <property type="match status" value="1"/>
</dbReference>
<dbReference type="GO" id="GO:0030170">
    <property type="term" value="F:pyridoxal phosphate binding"/>
    <property type="evidence" value="ECO:0007669"/>
    <property type="project" value="InterPro"/>
</dbReference>
<dbReference type="InterPro" id="IPR015422">
    <property type="entry name" value="PyrdxlP-dep_Trfase_small"/>
</dbReference>
<dbReference type="PROSITE" id="PS00600">
    <property type="entry name" value="AA_TRANSFER_CLASS_3"/>
    <property type="match status" value="1"/>
</dbReference>
<reference evidence="5 6" key="1">
    <citation type="journal article" date="2016" name="Nat. Commun.">
        <title>Thousands of microbial genomes shed light on interconnected biogeochemical processes in an aquifer system.</title>
        <authorList>
            <person name="Anantharaman K."/>
            <person name="Brown C.T."/>
            <person name="Hug L.A."/>
            <person name="Sharon I."/>
            <person name="Castelle C.J."/>
            <person name="Probst A.J."/>
            <person name="Thomas B.C."/>
            <person name="Singh A."/>
            <person name="Wilkins M.J."/>
            <person name="Karaoz U."/>
            <person name="Brodie E.L."/>
            <person name="Williams K.H."/>
            <person name="Hubbard S.S."/>
            <person name="Banfield J.F."/>
        </authorList>
    </citation>
    <scope>NUCLEOTIDE SEQUENCE [LARGE SCALE GENOMIC DNA]</scope>
</reference>
<evidence type="ECO:0000256" key="1">
    <source>
        <dbReference type="ARBA" id="ARBA00022576"/>
    </source>
</evidence>
<dbReference type="PANTHER" id="PTHR11986">
    <property type="entry name" value="AMINOTRANSFERASE CLASS III"/>
    <property type="match status" value="1"/>
</dbReference>
<comment type="similarity">
    <text evidence="4">Belongs to the class-III pyridoxal-phosphate-dependent aminotransferase family. ArgD subfamily.</text>
</comment>
<dbReference type="InterPro" id="IPR005814">
    <property type="entry name" value="Aminotrans_3"/>
</dbReference>
<dbReference type="EMBL" id="MFNF01000040">
    <property type="protein sequence ID" value="OGH01014.1"/>
    <property type="molecule type" value="Genomic_DNA"/>
</dbReference>
<dbReference type="PANTHER" id="PTHR11986:SF113">
    <property type="entry name" value="SUCCINYLORNITHINE TRANSAMINASE"/>
    <property type="match status" value="1"/>
</dbReference>
<dbReference type="Gene3D" id="3.40.640.10">
    <property type="entry name" value="Type I PLP-dependent aspartate aminotransferase-like (Major domain)"/>
    <property type="match status" value="1"/>
</dbReference>
<dbReference type="GO" id="GO:0005737">
    <property type="term" value="C:cytoplasm"/>
    <property type="evidence" value="ECO:0007669"/>
    <property type="project" value="UniProtKB-SubCell"/>
</dbReference>
<evidence type="ECO:0000256" key="4">
    <source>
        <dbReference type="HAMAP-Rule" id="MF_01107"/>
    </source>
</evidence>
<dbReference type="GO" id="GO:0042802">
    <property type="term" value="F:identical protein binding"/>
    <property type="evidence" value="ECO:0007669"/>
    <property type="project" value="TreeGrafter"/>
</dbReference>
<comment type="cofactor">
    <cofactor evidence="4">
        <name>pyridoxal 5'-phosphate</name>
        <dbReference type="ChEBI" id="CHEBI:597326"/>
    </cofactor>
    <text evidence="4">Binds 1 pyridoxal phosphate per subunit.</text>
</comment>
<organism evidence="5 6">
    <name type="scientific">Candidatus Lambdaproteobacteria bacterium RIFOXYD2_FULL_56_26</name>
    <dbReference type="NCBI Taxonomy" id="1817773"/>
    <lineage>
        <taxon>Bacteria</taxon>
        <taxon>Pseudomonadati</taxon>
        <taxon>Pseudomonadota</taxon>
        <taxon>Candidatus Lambdaproteobacteria</taxon>
    </lineage>
</organism>
<comment type="subunit">
    <text evidence="4">Homodimer.</text>
</comment>
<comment type="miscellaneous">
    <text evidence="4">May also have succinyldiaminopimelate aminotransferase activity, thus carrying out the corresponding step in lysine biosynthesis.</text>
</comment>
<name>A0A1F6GSC2_9PROT</name>
<evidence type="ECO:0000313" key="5">
    <source>
        <dbReference type="EMBL" id="OGH01014.1"/>
    </source>
</evidence>
<comment type="caution">
    <text evidence="4">Lacks conserved residue(s) required for the propagation of feature annotation.</text>
</comment>
<keyword evidence="4" id="KW-0055">Arginine biosynthesis</keyword>
<dbReference type="FunFam" id="3.40.640.10:FF:000004">
    <property type="entry name" value="Acetylornithine aminotransferase"/>
    <property type="match status" value="1"/>
</dbReference>
<dbReference type="UniPathway" id="UPA00068">
    <property type="reaction ID" value="UER00109"/>
</dbReference>
<feature type="modified residue" description="N6-(pyridoxal phosphate)lysine" evidence="4">
    <location>
        <position position="253"/>
    </location>
</feature>
<dbReference type="GO" id="GO:0006526">
    <property type="term" value="P:L-arginine biosynthetic process"/>
    <property type="evidence" value="ECO:0007669"/>
    <property type="project" value="UniProtKB-UniRule"/>
</dbReference>
<comment type="subcellular location">
    <subcellularLocation>
        <location evidence="4">Cytoplasm</location>
    </subcellularLocation>
</comment>
<dbReference type="NCBIfam" id="NF002325">
    <property type="entry name" value="PRK01278.1"/>
    <property type="match status" value="1"/>
</dbReference>
<dbReference type="NCBIfam" id="TIGR00707">
    <property type="entry name" value="argD"/>
    <property type="match status" value="1"/>
</dbReference>
<comment type="caution">
    <text evidence="5">The sequence shown here is derived from an EMBL/GenBank/DDBJ whole genome shotgun (WGS) entry which is preliminary data.</text>
</comment>
<keyword evidence="4" id="KW-0963">Cytoplasm</keyword>
<feature type="binding site" evidence="4">
    <location>
        <position position="282"/>
    </location>
    <ligand>
        <name>pyridoxal 5'-phosphate</name>
        <dbReference type="ChEBI" id="CHEBI:597326"/>
    </ligand>
</feature>
<dbReference type="InterPro" id="IPR015421">
    <property type="entry name" value="PyrdxlP-dep_Trfase_major"/>
</dbReference>